<dbReference type="RefSeq" id="WP_241034447.1">
    <property type="nucleotide sequence ID" value="NZ_BAAAJF010000034.1"/>
</dbReference>
<keyword evidence="3" id="KW-1185">Reference proteome</keyword>
<dbReference type="InterPro" id="IPR006059">
    <property type="entry name" value="SBP"/>
</dbReference>
<dbReference type="Proteomes" id="UP001299970">
    <property type="component" value="Unassembled WGS sequence"/>
</dbReference>
<dbReference type="Gene3D" id="3.40.190.10">
    <property type="entry name" value="Periplasmic binding protein-like II"/>
    <property type="match status" value="1"/>
</dbReference>
<comment type="caution">
    <text evidence="2">The sequence shown here is derived from an EMBL/GenBank/DDBJ whole genome shotgun (WGS) entry which is preliminary data.</text>
</comment>
<dbReference type="SUPFAM" id="SSF53850">
    <property type="entry name" value="Periplasmic binding protein-like II"/>
    <property type="match status" value="1"/>
</dbReference>
<feature type="signal peptide" evidence="1">
    <location>
        <begin position="1"/>
        <end position="23"/>
    </location>
</feature>
<keyword evidence="2" id="KW-0614">Plasmid</keyword>
<dbReference type="PANTHER" id="PTHR43649">
    <property type="entry name" value="ARABINOSE-BINDING PROTEIN-RELATED"/>
    <property type="match status" value="1"/>
</dbReference>
<dbReference type="EMBL" id="JAKXMK010000002">
    <property type="protein sequence ID" value="MCH6164601.1"/>
    <property type="molecule type" value="Genomic_DNA"/>
</dbReference>
<proteinExistence type="predicted"/>
<evidence type="ECO:0000256" key="1">
    <source>
        <dbReference type="SAM" id="SignalP"/>
    </source>
</evidence>
<dbReference type="PROSITE" id="PS51257">
    <property type="entry name" value="PROKAR_LIPOPROTEIN"/>
    <property type="match status" value="1"/>
</dbReference>
<dbReference type="Pfam" id="PF13416">
    <property type="entry name" value="SBP_bac_8"/>
    <property type="match status" value="1"/>
</dbReference>
<organism evidence="2 3">
    <name type="scientific">Pseudonocardia alaniniphila</name>
    <dbReference type="NCBI Taxonomy" id="75291"/>
    <lineage>
        <taxon>Bacteria</taxon>
        <taxon>Bacillati</taxon>
        <taxon>Actinomycetota</taxon>
        <taxon>Actinomycetes</taxon>
        <taxon>Pseudonocardiales</taxon>
        <taxon>Pseudonocardiaceae</taxon>
        <taxon>Pseudonocardia</taxon>
    </lineage>
</organism>
<gene>
    <name evidence="2" type="ORF">MMF94_02800</name>
</gene>
<dbReference type="InterPro" id="IPR050490">
    <property type="entry name" value="Bact_solute-bd_prot1"/>
</dbReference>
<geneLocation type="plasmid" evidence="2">
    <name>unnamed</name>
</geneLocation>
<sequence>MQTPRRTAAALAAVATSSVLLLSACGGSGESDTSAQGGPVELKVNLFGTFGYQELGLFEAYEAQHPGITISYESTQDEDKYWPALQTRLASGSGMADVQGIEVSRIADVVANQPDQWTDLRDTPAADAIGRYIDWKEPAATTPDGAVLGLGTDIGPMGMCYRTDLLQQAGLPTDPTELAAQMPTWDAYLALGERFKASAPATTAWADAAGGIYDAMTSQLEVKNYDKSGNLIFDSNPELRSRFDTAAKAAQAGLTAKLEQFADPGWDQGFSSGSYATIACPSWMIGYIKGKAGDGGSGKWNITSLPGGAGGNWGGSYLAIPASSEHKTEAAELIAWLTAPEQQAQLFAKVGNFPSTKEGIAQVAGTTDPYFNGAPIGKIFSDSANAAPIQVLGQQDGVIKNEVSQALLSVETAGVSPDDAWNTAVNNVKNQAG</sequence>
<keyword evidence="1" id="KW-0732">Signal</keyword>
<evidence type="ECO:0000313" key="3">
    <source>
        <dbReference type="Proteomes" id="UP001299970"/>
    </source>
</evidence>
<reference evidence="2 3" key="1">
    <citation type="submission" date="2022-03" db="EMBL/GenBank/DDBJ databases">
        <title>Pseudonocardia alaer sp. nov., a novel actinomycete isolated from reed forest soil.</title>
        <authorList>
            <person name="Wang L."/>
        </authorList>
    </citation>
    <scope>NUCLEOTIDE SEQUENCE [LARGE SCALE GENOMIC DNA]</scope>
    <source>
        <strain evidence="2 3">Y-16303</strain>
        <plasmid evidence="2">unnamed</plasmid>
    </source>
</reference>
<evidence type="ECO:0000313" key="2">
    <source>
        <dbReference type="EMBL" id="MCH6164601.1"/>
    </source>
</evidence>
<feature type="chain" id="PRO_5047096123" evidence="1">
    <location>
        <begin position="24"/>
        <end position="433"/>
    </location>
</feature>
<accession>A0ABS9T8H6</accession>
<name>A0ABS9T8H6_9PSEU</name>
<protein>
    <submittedName>
        <fullName evidence="2">Extracellular solute-binding protein</fullName>
    </submittedName>
</protein>
<dbReference type="PANTHER" id="PTHR43649:SF32">
    <property type="entry name" value="SUGAR BINDING SECRETED PROTEIN"/>
    <property type="match status" value="1"/>
</dbReference>